<protein>
    <submittedName>
        <fullName evidence="1">Uncharacterized protein</fullName>
    </submittedName>
</protein>
<name>A0A9P0L8R1_ACAOB</name>
<comment type="caution">
    <text evidence="1">The sequence shown here is derived from an EMBL/GenBank/DDBJ whole genome shotgun (WGS) entry which is preliminary data.</text>
</comment>
<evidence type="ECO:0000313" key="1">
    <source>
        <dbReference type="EMBL" id="CAH1986445.1"/>
    </source>
</evidence>
<proteinExistence type="predicted"/>
<reference evidence="1" key="1">
    <citation type="submission" date="2022-03" db="EMBL/GenBank/DDBJ databases">
        <authorList>
            <person name="Sayadi A."/>
        </authorList>
    </citation>
    <scope>NUCLEOTIDE SEQUENCE</scope>
</reference>
<accession>A0A9P0L8R1</accession>
<organism evidence="1 2">
    <name type="scientific">Acanthoscelides obtectus</name>
    <name type="common">Bean weevil</name>
    <name type="synonym">Bruchus obtectus</name>
    <dbReference type="NCBI Taxonomy" id="200917"/>
    <lineage>
        <taxon>Eukaryota</taxon>
        <taxon>Metazoa</taxon>
        <taxon>Ecdysozoa</taxon>
        <taxon>Arthropoda</taxon>
        <taxon>Hexapoda</taxon>
        <taxon>Insecta</taxon>
        <taxon>Pterygota</taxon>
        <taxon>Neoptera</taxon>
        <taxon>Endopterygota</taxon>
        <taxon>Coleoptera</taxon>
        <taxon>Polyphaga</taxon>
        <taxon>Cucujiformia</taxon>
        <taxon>Chrysomeloidea</taxon>
        <taxon>Chrysomelidae</taxon>
        <taxon>Bruchinae</taxon>
        <taxon>Bruchini</taxon>
        <taxon>Acanthoscelides</taxon>
    </lineage>
</organism>
<dbReference type="EMBL" id="CAKOFQ010006999">
    <property type="protein sequence ID" value="CAH1986445.1"/>
    <property type="molecule type" value="Genomic_DNA"/>
</dbReference>
<dbReference type="Proteomes" id="UP001152888">
    <property type="component" value="Unassembled WGS sequence"/>
</dbReference>
<gene>
    <name evidence="1" type="ORF">ACAOBT_LOCUS17256</name>
</gene>
<evidence type="ECO:0000313" key="2">
    <source>
        <dbReference type="Proteomes" id="UP001152888"/>
    </source>
</evidence>
<sequence length="58" mass="6589">MPFWICQQTSGISASKIGSSACRCVIILVENTLKNNKLFKTTYRVVLFPYAQLKRHPS</sequence>
<dbReference type="AlphaFoldDB" id="A0A9P0L8R1"/>
<keyword evidence="2" id="KW-1185">Reference proteome</keyword>